<comment type="caution">
    <text evidence="1">The sequence shown here is derived from an EMBL/GenBank/DDBJ whole genome shotgun (WGS) entry which is preliminary data.</text>
</comment>
<accession>A0ACC1YLB3</accession>
<protein>
    <submittedName>
        <fullName evidence="1">Ankyrin repeat-containing protein</fullName>
    </submittedName>
</protein>
<dbReference type="Proteomes" id="UP001164539">
    <property type="component" value="Chromosome 3"/>
</dbReference>
<sequence length="417" mass="46159">MEKQKSFRGFIEKQKSFPVVVERQLSFMGGGEKKKSKESPGKRGDLLLHLTAGAGNLSRVEEILQNCDATDSKVVLSRKNQEGGTTIYVAAENGHALVVREILKYMDLETASIAARNGYDPFHVAAKQVYLEVLKELLGEFPNLVMTTDLICTTALHPAAAPGHIDVVNFLLETDSNLTKIARNNKKTVLHSAARVGHLEELKSLVSKDPRSWRHPFERPREAPKYSKATLSRLSNWFQSPENCKETKRLHISGLNHAINSATVVAVLIASVAFAAIFTVPEQYVEEKKGGFSVGKAPMAKNAAFIVFFVFDSLTLFISLAVAVVQTSVVVTEEKAKRACVCDLTSSCGWPASLFHSRWLAVCITAIGSSIMLTTIGFLCCCVIWHKMEEKKLRNTRKAERKSCSDPEILNSEYKRT</sequence>
<dbReference type="EMBL" id="CM051396">
    <property type="protein sequence ID" value="KAJ4723934.1"/>
    <property type="molecule type" value="Genomic_DNA"/>
</dbReference>
<keyword evidence="2" id="KW-1185">Reference proteome</keyword>
<proteinExistence type="predicted"/>
<evidence type="ECO:0000313" key="1">
    <source>
        <dbReference type="EMBL" id="KAJ4723934.1"/>
    </source>
</evidence>
<reference evidence="1 2" key="1">
    <citation type="journal article" date="2023" name="Science">
        <title>Complex scaffold remodeling in plant triterpene biosynthesis.</title>
        <authorList>
            <person name="De La Pena R."/>
            <person name="Hodgson H."/>
            <person name="Liu J.C."/>
            <person name="Stephenson M.J."/>
            <person name="Martin A.C."/>
            <person name="Owen C."/>
            <person name="Harkess A."/>
            <person name="Leebens-Mack J."/>
            <person name="Jimenez L.E."/>
            <person name="Osbourn A."/>
            <person name="Sattely E.S."/>
        </authorList>
    </citation>
    <scope>NUCLEOTIDE SEQUENCE [LARGE SCALE GENOMIC DNA]</scope>
    <source>
        <strain evidence="2">cv. JPN11</strain>
        <tissue evidence="1">Leaf</tissue>
    </source>
</reference>
<organism evidence="1 2">
    <name type="scientific">Melia azedarach</name>
    <name type="common">Chinaberry tree</name>
    <dbReference type="NCBI Taxonomy" id="155640"/>
    <lineage>
        <taxon>Eukaryota</taxon>
        <taxon>Viridiplantae</taxon>
        <taxon>Streptophyta</taxon>
        <taxon>Embryophyta</taxon>
        <taxon>Tracheophyta</taxon>
        <taxon>Spermatophyta</taxon>
        <taxon>Magnoliopsida</taxon>
        <taxon>eudicotyledons</taxon>
        <taxon>Gunneridae</taxon>
        <taxon>Pentapetalae</taxon>
        <taxon>rosids</taxon>
        <taxon>malvids</taxon>
        <taxon>Sapindales</taxon>
        <taxon>Meliaceae</taxon>
        <taxon>Melia</taxon>
    </lineage>
</organism>
<name>A0ACC1YLB3_MELAZ</name>
<gene>
    <name evidence="1" type="ORF">OWV82_007251</name>
</gene>
<evidence type="ECO:0000313" key="2">
    <source>
        <dbReference type="Proteomes" id="UP001164539"/>
    </source>
</evidence>